<accession>A0A1Y2CMN7</accession>
<dbReference type="EMBL" id="MCGO01000012">
    <property type="protein sequence ID" value="ORY48227.1"/>
    <property type="molecule type" value="Genomic_DNA"/>
</dbReference>
<feature type="region of interest" description="Disordered" evidence="1">
    <location>
        <begin position="49"/>
        <end position="117"/>
    </location>
</feature>
<feature type="compositionally biased region" description="Polar residues" evidence="1">
    <location>
        <begin position="9"/>
        <end position="18"/>
    </location>
</feature>
<protein>
    <submittedName>
        <fullName evidence="2">Uncharacterized protein</fullName>
    </submittedName>
</protein>
<organism evidence="2 3">
    <name type="scientific">Rhizoclosmatium globosum</name>
    <dbReference type="NCBI Taxonomy" id="329046"/>
    <lineage>
        <taxon>Eukaryota</taxon>
        <taxon>Fungi</taxon>
        <taxon>Fungi incertae sedis</taxon>
        <taxon>Chytridiomycota</taxon>
        <taxon>Chytridiomycota incertae sedis</taxon>
        <taxon>Chytridiomycetes</taxon>
        <taxon>Chytridiales</taxon>
        <taxon>Chytriomycetaceae</taxon>
        <taxon>Rhizoclosmatium</taxon>
    </lineage>
</organism>
<reference evidence="2 3" key="1">
    <citation type="submission" date="2016-07" db="EMBL/GenBank/DDBJ databases">
        <title>Pervasive Adenine N6-methylation of Active Genes in Fungi.</title>
        <authorList>
            <consortium name="DOE Joint Genome Institute"/>
            <person name="Mondo S.J."/>
            <person name="Dannebaum R.O."/>
            <person name="Kuo R.C."/>
            <person name="Labutti K."/>
            <person name="Haridas S."/>
            <person name="Kuo A."/>
            <person name="Salamov A."/>
            <person name="Ahrendt S.R."/>
            <person name="Lipzen A."/>
            <person name="Sullivan W."/>
            <person name="Andreopoulos W.B."/>
            <person name="Clum A."/>
            <person name="Lindquist E."/>
            <person name="Daum C."/>
            <person name="Ramamoorthy G.K."/>
            <person name="Gryganskyi A."/>
            <person name="Culley D."/>
            <person name="Magnuson J.K."/>
            <person name="James T.Y."/>
            <person name="O'Malley M.A."/>
            <person name="Stajich J.E."/>
            <person name="Spatafora J.W."/>
            <person name="Visel A."/>
            <person name="Grigoriev I.V."/>
        </authorList>
    </citation>
    <scope>NUCLEOTIDE SEQUENCE [LARGE SCALE GENOMIC DNA]</scope>
    <source>
        <strain evidence="2 3">JEL800</strain>
    </source>
</reference>
<feature type="region of interest" description="Disordered" evidence="1">
    <location>
        <begin position="365"/>
        <end position="389"/>
    </location>
</feature>
<feature type="region of interest" description="Disordered" evidence="1">
    <location>
        <begin position="511"/>
        <end position="580"/>
    </location>
</feature>
<feature type="compositionally biased region" description="Basic and acidic residues" evidence="1">
    <location>
        <begin position="472"/>
        <end position="493"/>
    </location>
</feature>
<feature type="compositionally biased region" description="Polar residues" evidence="1">
    <location>
        <begin position="182"/>
        <end position="195"/>
    </location>
</feature>
<evidence type="ECO:0000313" key="3">
    <source>
        <dbReference type="Proteomes" id="UP000193642"/>
    </source>
</evidence>
<feature type="compositionally biased region" description="Polar residues" evidence="1">
    <location>
        <begin position="84"/>
        <end position="97"/>
    </location>
</feature>
<feature type="compositionally biased region" description="Polar residues" evidence="1">
    <location>
        <begin position="65"/>
        <end position="75"/>
    </location>
</feature>
<feature type="region of interest" description="Disordered" evidence="1">
    <location>
        <begin position="1"/>
        <end position="25"/>
    </location>
</feature>
<evidence type="ECO:0000256" key="1">
    <source>
        <dbReference type="SAM" id="MobiDB-lite"/>
    </source>
</evidence>
<name>A0A1Y2CMN7_9FUNG</name>
<dbReference type="Proteomes" id="UP000193642">
    <property type="component" value="Unassembled WGS sequence"/>
</dbReference>
<dbReference type="OrthoDB" id="2159160at2759"/>
<feature type="compositionally biased region" description="Polar residues" evidence="1">
    <location>
        <begin position="260"/>
        <end position="271"/>
    </location>
</feature>
<keyword evidence="3" id="KW-1185">Reference proteome</keyword>
<dbReference type="AlphaFoldDB" id="A0A1Y2CMN7"/>
<sequence length="580" mass="63660">MFVDGFGNAESSDTSVPNEQLDQLDADLQLDLEPTSGVFASRKLTPTFEGAHSLTRPSTPVILPPTSSQSETRGNSPVIEVQPSKAQPITGPSQTIQIPVLPPLSEAPSPKKPASETAIEDFSHSLQRTVDELTALQELIRNRGLKAVSLTAAEPSRSKTPIDFNISVRASVTPSPTSFFESLNRLRGSSGTSGNRENKPRPVSSADPDADAIIGGGRLTLEDLDFNFEASESIQTTASEPSPQRGDETRDYDNMGNALASGSRTPTNLSLNFEAVMRQSQQRDHTTNSSFSKLSPPKSPKFDRTLSDSEAEDILNSILDGDAERKTKTEYVPWSNLSSRAKFNPSIRSDIQSAAFEYSRLKKLSPKSKRANHRDEINNDDEDSSNSDAPMIRFKSSAMKEAADELLRNAQNRRKMKVDDLDDFERRIAGRKRSGGVSKNRIPLYESDIASTADEESASDSDYSLVFSSEKQSMRRSEVESEEDLLKDRRTKEILERSRKTRAEALQKVTLLNARGSTSASLQKPPRAPVQKQSNSHTATVPEGQAEASKPEDGGKENNTPVEANREQAARVTRVFHSHV</sequence>
<gene>
    <name evidence="2" type="ORF">BCR33DRAFT_714625</name>
</gene>
<proteinExistence type="predicted"/>
<feature type="region of interest" description="Disordered" evidence="1">
    <location>
        <begin position="451"/>
        <end position="493"/>
    </location>
</feature>
<feature type="region of interest" description="Disordered" evidence="1">
    <location>
        <begin position="182"/>
        <end position="214"/>
    </location>
</feature>
<feature type="compositionally biased region" description="Polar residues" evidence="1">
    <location>
        <begin position="232"/>
        <end position="242"/>
    </location>
</feature>
<comment type="caution">
    <text evidence="2">The sequence shown here is derived from an EMBL/GenBank/DDBJ whole genome shotgun (WGS) entry which is preliminary data.</text>
</comment>
<evidence type="ECO:0000313" key="2">
    <source>
        <dbReference type="EMBL" id="ORY48227.1"/>
    </source>
</evidence>
<feature type="region of interest" description="Disordered" evidence="1">
    <location>
        <begin position="232"/>
        <end position="308"/>
    </location>
</feature>